<comment type="similarity">
    <text evidence="2">Belongs to the SAP30 family.</text>
</comment>
<keyword evidence="4" id="KW-0805">Transcription regulation</keyword>
<dbReference type="OrthoDB" id="510958at2759"/>
<dbReference type="PANTHER" id="PTHR13286">
    <property type="entry name" value="SAP30"/>
    <property type="match status" value="1"/>
</dbReference>
<reference evidence="9" key="1">
    <citation type="submission" date="2020-06" db="EMBL/GenBank/DDBJ databases">
        <title>Genomes of multiple members of Pneumocystis genus reveal paths to human pathogen Pneumocystis jirovecii.</title>
        <authorList>
            <person name="Cisse O.H."/>
            <person name="Ma L."/>
            <person name="Dekker J."/>
            <person name="Khil P."/>
            <person name="Jo J."/>
            <person name="Brenchley J."/>
            <person name="Blair R."/>
            <person name="Pahar B."/>
            <person name="Chabe M."/>
            <person name="Van Rompay K.A."/>
            <person name="Keesler R."/>
            <person name="Sukura A."/>
            <person name="Hirsch V."/>
            <person name="Kutty G."/>
            <person name="Liu Y."/>
            <person name="Peng L."/>
            <person name="Chen J."/>
            <person name="Song J."/>
            <person name="Weissenbacher-Lang C."/>
            <person name="Xu J."/>
            <person name="Upham N.S."/>
            <person name="Stajich J.E."/>
            <person name="Cuomo C.A."/>
            <person name="Cushion M.T."/>
            <person name="Kovacs J.A."/>
        </authorList>
    </citation>
    <scope>NUCLEOTIDE SEQUENCE</scope>
    <source>
        <strain evidence="9">2A</strain>
    </source>
</reference>
<protein>
    <recommendedName>
        <fullName evidence="8">Histone deacetylase complex subunit SAP30 Sin3 binding domain-containing protein</fullName>
    </recommendedName>
</protein>
<evidence type="ECO:0000313" key="10">
    <source>
        <dbReference type="Proteomes" id="UP000663699"/>
    </source>
</evidence>
<dbReference type="InterPro" id="IPR024145">
    <property type="entry name" value="His_deAcase_SAP30/SAP30L"/>
</dbReference>
<keyword evidence="6" id="KW-0539">Nucleus</keyword>
<evidence type="ECO:0000256" key="3">
    <source>
        <dbReference type="ARBA" id="ARBA00022491"/>
    </source>
</evidence>
<evidence type="ECO:0000256" key="1">
    <source>
        <dbReference type="ARBA" id="ARBA00004123"/>
    </source>
</evidence>
<feature type="compositionally biased region" description="Basic and acidic residues" evidence="7">
    <location>
        <begin position="16"/>
        <end position="33"/>
    </location>
</feature>
<evidence type="ECO:0000313" key="9">
    <source>
        <dbReference type="EMBL" id="QSL66165.1"/>
    </source>
</evidence>
<feature type="region of interest" description="Disordered" evidence="7">
    <location>
        <begin position="1"/>
        <end position="41"/>
    </location>
</feature>
<feature type="domain" description="Histone deacetylase complex subunit SAP30 Sin3 binding" evidence="8">
    <location>
        <begin position="49"/>
        <end position="102"/>
    </location>
</feature>
<evidence type="ECO:0000256" key="4">
    <source>
        <dbReference type="ARBA" id="ARBA00023015"/>
    </source>
</evidence>
<dbReference type="Pfam" id="PF13867">
    <property type="entry name" value="SAP30_Sin3_bdg"/>
    <property type="match status" value="1"/>
</dbReference>
<dbReference type="Proteomes" id="UP000663699">
    <property type="component" value="Chromosome 10"/>
</dbReference>
<dbReference type="Gene3D" id="6.10.160.20">
    <property type="match status" value="1"/>
</dbReference>
<evidence type="ECO:0000259" key="8">
    <source>
        <dbReference type="Pfam" id="PF13867"/>
    </source>
</evidence>
<evidence type="ECO:0000256" key="2">
    <source>
        <dbReference type="ARBA" id="ARBA00006283"/>
    </source>
</evidence>
<keyword evidence="10" id="KW-1185">Reference proteome</keyword>
<keyword evidence="5" id="KW-0804">Transcription</keyword>
<dbReference type="AlphaFoldDB" id="A0A899G0L6"/>
<organism evidence="9 10">
    <name type="scientific">Pneumocystis wakefieldiae</name>
    <dbReference type="NCBI Taxonomy" id="38082"/>
    <lineage>
        <taxon>Eukaryota</taxon>
        <taxon>Fungi</taxon>
        <taxon>Dikarya</taxon>
        <taxon>Ascomycota</taxon>
        <taxon>Taphrinomycotina</taxon>
        <taxon>Pneumocystomycetes</taxon>
        <taxon>Pneumocystaceae</taxon>
        <taxon>Pneumocystis</taxon>
    </lineage>
</organism>
<comment type="subcellular location">
    <subcellularLocation>
        <location evidence="1">Nucleus</location>
    </subcellularLocation>
</comment>
<dbReference type="GO" id="GO:0005634">
    <property type="term" value="C:nucleus"/>
    <property type="evidence" value="ECO:0007669"/>
    <property type="project" value="UniProtKB-SubCell"/>
</dbReference>
<gene>
    <name evidence="9" type="ORF">MERGE_000540</name>
</gene>
<proteinExistence type="inferred from homology"/>
<name>A0A899G0L6_9ASCO</name>
<evidence type="ECO:0000256" key="7">
    <source>
        <dbReference type="SAM" id="MobiDB-lite"/>
    </source>
</evidence>
<dbReference type="EMBL" id="CP054541">
    <property type="protein sequence ID" value="QSL66165.1"/>
    <property type="molecule type" value="Genomic_DNA"/>
</dbReference>
<sequence length="117" mass="13536">MPPRPKQNESEAVQEPLDKSGSRQKRSSTDRPENGAARESIPLFNANTLPIATLRRYQNVFKLREQVNSGSNDALVNAVQRHFNALPVKEYDMIVQFLYTVKNKDKTFRRYFHSEIV</sequence>
<evidence type="ECO:0000256" key="5">
    <source>
        <dbReference type="ARBA" id="ARBA00023163"/>
    </source>
</evidence>
<accession>A0A899G0L6</accession>
<keyword evidence="3" id="KW-0678">Repressor</keyword>
<evidence type="ECO:0000256" key="6">
    <source>
        <dbReference type="ARBA" id="ARBA00023242"/>
    </source>
</evidence>
<dbReference type="InterPro" id="IPR025718">
    <property type="entry name" value="SAP30_Sin3-bd"/>
</dbReference>
<dbReference type="InterPro" id="IPR038291">
    <property type="entry name" value="SAP30_C_sf"/>
</dbReference>